<evidence type="ECO:0000313" key="2">
    <source>
        <dbReference type="EMBL" id="RZV40159.1"/>
    </source>
</evidence>
<comment type="caution">
    <text evidence="2">The sequence shown here is derived from an EMBL/GenBank/DDBJ whole genome shotgun (WGS) entry which is preliminary data.</text>
</comment>
<evidence type="ECO:0008006" key="4">
    <source>
        <dbReference type="Google" id="ProtNLM"/>
    </source>
</evidence>
<keyword evidence="1" id="KW-0472">Membrane</keyword>
<sequence>MEWKNFKRELDRAILQTWTMRIAVIAMSLVIIVQMFMIFRLTSNSKTIILPPKVKKAFYVSGSHVSKGYAIDMGQYLSQTLLDLTPHNYKTQLNLFLQFAYPPNYNALKTELLVQMKALATLSVSQAFFPQTIKVKHHIIYVGGTLIRVITDKSKSYQKTLKIKYLIKNGEFYVQSISYQKKAY</sequence>
<feature type="transmembrane region" description="Helical" evidence="1">
    <location>
        <begin position="20"/>
        <end position="39"/>
    </location>
</feature>
<gene>
    <name evidence="2" type="ORF">EVJ48_01330</name>
</gene>
<dbReference type="InterPro" id="IPR007973">
    <property type="entry name" value="Pilus_assembly_TraE"/>
</dbReference>
<keyword evidence="1" id="KW-1133">Transmembrane helix</keyword>
<protein>
    <recommendedName>
        <fullName evidence="4">Type IV conjugative transfer system protein TraE</fullName>
    </recommendedName>
</protein>
<name>A0A520XG57_9DELT</name>
<evidence type="ECO:0000313" key="3">
    <source>
        <dbReference type="Proteomes" id="UP000322454"/>
    </source>
</evidence>
<evidence type="ECO:0000256" key="1">
    <source>
        <dbReference type="SAM" id="Phobius"/>
    </source>
</evidence>
<dbReference type="EMBL" id="SHMQ01000002">
    <property type="protein sequence ID" value="RZV40159.1"/>
    <property type="molecule type" value="Genomic_DNA"/>
</dbReference>
<organism evidence="2 3">
    <name type="scientific">Candidatus Acidulodesulfobacterium acidiphilum</name>
    <dbReference type="NCBI Taxonomy" id="2597224"/>
    <lineage>
        <taxon>Bacteria</taxon>
        <taxon>Deltaproteobacteria</taxon>
        <taxon>Candidatus Acidulodesulfobacterales</taxon>
        <taxon>Candidatus Acidulodesulfobacterium</taxon>
    </lineage>
</organism>
<dbReference type="AlphaFoldDB" id="A0A520XG57"/>
<accession>A0A520XG57</accession>
<keyword evidence="1" id="KW-0812">Transmembrane</keyword>
<proteinExistence type="predicted"/>
<dbReference type="Proteomes" id="UP000322454">
    <property type="component" value="Unassembled WGS sequence"/>
</dbReference>
<dbReference type="Pfam" id="PF05309">
    <property type="entry name" value="TraE"/>
    <property type="match status" value="1"/>
</dbReference>
<reference evidence="2 3" key="1">
    <citation type="submission" date="2019-01" db="EMBL/GenBank/DDBJ databases">
        <title>Insights into ecological role of a new deltaproteobacterial order Candidatus Sinidesulfobacterales (Sva0485) by metagenomics and metatranscriptomics.</title>
        <authorList>
            <person name="Tan S."/>
            <person name="Liu J."/>
            <person name="Fang Y."/>
            <person name="Hedlund B."/>
            <person name="Lian Z.-H."/>
            <person name="Huang L.-Y."/>
            <person name="Li J.-T."/>
            <person name="Huang L.-N."/>
            <person name="Li W.-J."/>
            <person name="Jiang H.-C."/>
            <person name="Dong H.-L."/>
            <person name="Shu W.-S."/>
        </authorList>
    </citation>
    <scope>NUCLEOTIDE SEQUENCE [LARGE SCALE GENOMIC DNA]</scope>
    <source>
        <strain evidence="2">AP4</strain>
    </source>
</reference>